<feature type="region of interest" description="Disordered" evidence="1">
    <location>
        <begin position="59"/>
        <end position="205"/>
    </location>
</feature>
<dbReference type="Proteomes" id="UP000193978">
    <property type="component" value="Chromosome"/>
</dbReference>
<protein>
    <submittedName>
        <fullName evidence="2">Uncharacterized protein</fullName>
    </submittedName>
</protein>
<feature type="compositionally biased region" description="Low complexity" evidence="1">
    <location>
        <begin position="94"/>
        <end position="105"/>
    </location>
</feature>
<dbReference type="OrthoDB" id="8018783at2"/>
<name>A0A1W6MYJ0_9HYPH</name>
<dbReference type="AlphaFoldDB" id="A0A1W6MYJ0"/>
<evidence type="ECO:0000256" key="1">
    <source>
        <dbReference type="SAM" id="MobiDB-lite"/>
    </source>
</evidence>
<organism evidence="2 3">
    <name type="scientific">Methylocystis bryophila</name>
    <dbReference type="NCBI Taxonomy" id="655015"/>
    <lineage>
        <taxon>Bacteria</taxon>
        <taxon>Pseudomonadati</taxon>
        <taxon>Pseudomonadota</taxon>
        <taxon>Alphaproteobacteria</taxon>
        <taxon>Hyphomicrobiales</taxon>
        <taxon>Methylocystaceae</taxon>
        <taxon>Methylocystis</taxon>
    </lineage>
</organism>
<dbReference type="RefSeq" id="WP_085772784.1">
    <property type="nucleotide sequence ID" value="NZ_AP027149.1"/>
</dbReference>
<accession>A0A1W6MYJ0</accession>
<dbReference type="KEGG" id="mbry:B1812_17865"/>
<gene>
    <name evidence="2" type="ORF">B1812_17865</name>
</gene>
<feature type="compositionally biased region" description="Low complexity" evidence="1">
    <location>
        <begin position="154"/>
        <end position="182"/>
    </location>
</feature>
<feature type="compositionally biased region" description="Polar residues" evidence="1">
    <location>
        <begin position="106"/>
        <end position="121"/>
    </location>
</feature>
<dbReference type="EMBL" id="CP019948">
    <property type="protein sequence ID" value="ARN82652.1"/>
    <property type="molecule type" value="Genomic_DNA"/>
</dbReference>
<evidence type="ECO:0000313" key="3">
    <source>
        <dbReference type="Proteomes" id="UP000193978"/>
    </source>
</evidence>
<evidence type="ECO:0000313" key="2">
    <source>
        <dbReference type="EMBL" id="ARN82652.1"/>
    </source>
</evidence>
<sequence length="205" mass="21910">MSSLRINARSIGAPTALGAVLLLMGVLDARAGSDDTGTFAAIGTAIGVISNDDSQKIDYRERPKLVVPPDRKALPEPRAEGDSRPPSFPVDQTSASRRQSARVVSGQPTSADEPSRDNLTQPPYGFRQPNKPFSRLKTKEEAKSWWNPMGYFGSSSKENSPQPSSVASAQTASGASATAGRSAPEKQETTSWWNPASYLPTFGSR</sequence>
<reference evidence="2 3" key="1">
    <citation type="submission" date="2017-02" db="EMBL/GenBank/DDBJ databases">
        <authorList>
            <person name="Peterson S.W."/>
        </authorList>
    </citation>
    <scope>NUCLEOTIDE SEQUENCE [LARGE SCALE GENOMIC DNA]</scope>
    <source>
        <strain evidence="2 3">S285</strain>
    </source>
</reference>
<feature type="compositionally biased region" description="Basic and acidic residues" evidence="1">
    <location>
        <begin position="59"/>
        <end position="83"/>
    </location>
</feature>
<proteinExistence type="predicted"/>
<keyword evidence="3" id="KW-1185">Reference proteome</keyword>
<dbReference type="STRING" id="655015.B1812_17865"/>